<keyword evidence="3" id="KW-0378">Hydrolase</keyword>
<dbReference type="EMBL" id="CP053540">
    <property type="protein sequence ID" value="WOB41985.1"/>
    <property type="molecule type" value="Genomic_DNA"/>
</dbReference>
<dbReference type="InterPro" id="IPR016125">
    <property type="entry name" value="Peptidase_C15-like"/>
</dbReference>
<dbReference type="SUPFAM" id="SSF53182">
    <property type="entry name" value="Pyrrolidone carboxyl peptidase (pyroglutamate aminopeptidase)"/>
    <property type="match status" value="1"/>
</dbReference>
<proteinExistence type="inferred from homology"/>
<dbReference type="KEGG" id="tog:HNI00_01490"/>
<comment type="similarity">
    <text evidence="1">Belongs to the peptidase C15 family.</text>
</comment>
<protein>
    <submittedName>
        <fullName evidence="5">Peptidase C15</fullName>
    </submittedName>
</protein>
<evidence type="ECO:0000256" key="4">
    <source>
        <dbReference type="ARBA" id="ARBA00022807"/>
    </source>
</evidence>
<keyword evidence="4" id="KW-0788">Thiol protease</keyword>
<evidence type="ECO:0000256" key="2">
    <source>
        <dbReference type="ARBA" id="ARBA00022670"/>
    </source>
</evidence>
<sequence>MTRKILLTSFTTWKPEQPSNSSDDLLADLLQCDLDFLDSLHVLRRLPVDFEQAPKLAIAHIQQVQPDLVVCCGMAETRDRLTLEVQAVQGDSQSDPHGHRILKTSLDLPRLAADLPHTDLSYDAGRFVCNALYFSLLEHAQTPQRPCLFVHIPVLTPANRLPILQDFCQVLHRLIHL</sequence>
<dbReference type="Gene3D" id="3.40.630.20">
    <property type="entry name" value="Peptidase C15, pyroglutamyl peptidase I-like"/>
    <property type="match status" value="1"/>
</dbReference>
<dbReference type="RefSeq" id="WP_316790051.1">
    <property type="nucleotide sequence ID" value="NZ_CP053540.1"/>
</dbReference>
<dbReference type="AlphaFoldDB" id="A0AA96Y1V1"/>
<evidence type="ECO:0000256" key="1">
    <source>
        <dbReference type="ARBA" id="ARBA00006641"/>
    </source>
</evidence>
<reference evidence="5" key="1">
    <citation type="submission" date="2020-05" db="EMBL/GenBank/DDBJ databases">
        <authorList>
            <person name="Zhu T."/>
            <person name="Keshari N."/>
            <person name="Lu X."/>
        </authorList>
    </citation>
    <scope>NUCLEOTIDE SEQUENCE</scope>
    <source>
        <strain evidence="5">NK1-22</strain>
    </source>
</reference>
<evidence type="ECO:0000313" key="5">
    <source>
        <dbReference type="EMBL" id="WOB41985.1"/>
    </source>
</evidence>
<gene>
    <name evidence="5" type="ORF">HNI00_01490</name>
</gene>
<keyword evidence="2" id="KW-0645">Protease</keyword>
<name>A0AA96Y1V1_9CYAN</name>
<dbReference type="PANTHER" id="PTHR23402">
    <property type="entry name" value="PROTEASE FAMILY C15 PYROGLUTAMYL-PEPTIDASE I-RELATED"/>
    <property type="match status" value="1"/>
</dbReference>
<dbReference type="GO" id="GO:0008234">
    <property type="term" value="F:cysteine-type peptidase activity"/>
    <property type="evidence" value="ECO:0007669"/>
    <property type="project" value="UniProtKB-KW"/>
</dbReference>
<dbReference type="PANTHER" id="PTHR23402:SF1">
    <property type="entry name" value="PYROGLUTAMYL-PEPTIDASE I"/>
    <property type="match status" value="1"/>
</dbReference>
<evidence type="ECO:0000256" key="3">
    <source>
        <dbReference type="ARBA" id="ARBA00022801"/>
    </source>
</evidence>
<dbReference type="InterPro" id="IPR036440">
    <property type="entry name" value="Peptidase_C15-like_sf"/>
</dbReference>
<accession>A0AA96Y1V1</accession>
<dbReference type="GO" id="GO:0006508">
    <property type="term" value="P:proteolysis"/>
    <property type="evidence" value="ECO:0007669"/>
    <property type="project" value="UniProtKB-KW"/>
</dbReference>
<organism evidence="5">
    <name type="scientific">Thermoleptolyngbya oregonensis NK1-22</name>
    <dbReference type="NCBI Taxonomy" id="2547457"/>
    <lineage>
        <taxon>Bacteria</taxon>
        <taxon>Bacillati</taxon>
        <taxon>Cyanobacteriota</taxon>
        <taxon>Cyanophyceae</taxon>
        <taxon>Oculatellales</taxon>
        <taxon>Oculatellaceae</taxon>
        <taxon>Thermoleptolyngbya</taxon>
    </lineage>
</organism>